<organism evidence="1 2">
    <name type="scientific">Irpex rosettiformis</name>
    <dbReference type="NCBI Taxonomy" id="378272"/>
    <lineage>
        <taxon>Eukaryota</taxon>
        <taxon>Fungi</taxon>
        <taxon>Dikarya</taxon>
        <taxon>Basidiomycota</taxon>
        <taxon>Agaricomycotina</taxon>
        <taxon>Agaricomycetes</taxon>
        <taxon>Polyporales</taxon>
        <taxon>Irpicaceae</taxon>
        <taxon>Irpex</taxon>
    </lineage>
</organism>
<comment type="caution">
    <text evidence="1">The sequence shown here is derived from an EMBL/GenBank/DDBJ whole genome shotgun (WGS) entry which is preliminary data.</text>
</comment>
<proteinExistence type="predicted"/>
<gene>
    <name evidence="1" type="ORF">BDY19DRAFT_573150</name>
</gene>
<protein>
    <submittedName>
        <fullName evidence="1">Uncharacterized protein</fullName>
    </submittedName>
</protein>
<reference evidence="1" key="1">
    <citation type="journal article" date="2021" name="Environ. Microbiol.">
        <title>Gene family expansions and transcriptome signatures uncover fungal adaptations to wood decay.</title>
        <authorList>
            <person name="Hage H."/>
            <person name="Miyauchi S."/>
            <person name="Viragh M."/>
            <person name="Drula E."/>
            <person name="Min B."/>
            <person name="Chaduli D."/>
            <person name="Navarro D."/>
            <person name="Favel A."/>
            <person name="Norest M."/>
            <person name="Lesage-Meessen L."/>
            <person name="Balint B."/>
            <person name="Merenyi Z."/>
            <person name="de Eugenio L."/>
            <person name="Morin E."/>
            <person name="Martinez A.T."/>
            <person name="Baldrian P."/>
            <person name="Stursova M."/>
            <person name="Martinez M.J."/>
            <person name="Novotny C."/>
            <person name="Magnuson J.K."/>
            <person name="Spatafora J.W."/>
            <person name="Maurice S."/>
            <person name="Pangilinan J."/>
            <person name="Andreopoulos W."/>
            <person name="LaButti K."/>
            <person name="Hundley H."/>
            <person name="Na H."/>
            <person name="Kuo A."/>
            <person name="Barry K."/>
            <person name="Lipzen A."/>
            <person name="Henrissat B."/>
            <person name="Riley R."/>
            <person name="Ahrendt S."/>
            <person name="Nagy L.G."/>
            <person name="Grigoriev I.V."/>
            <person name="Martin F."/>
            <person name="Rosso M.N."/>
        </authorList>
    </citation>
    <scope>NUCLEOTIDE SEQUENCE</scope>
    <source>
        <strain evidence="1">CBS 384.51</strain>
    </source>
</reference>
<dbReference type="EMBL" id="MU274904">
    <property type="protein sequence ID" value="KAI0091996.1"/>
    <property type="molecule type" value="Genomic_DNA"/>
</dbReference>
<evidence type="ECO:0000313" key="2">
    <source>
        <dbReference type="Proteomes" id="UP001055072"/>
    </source>
</evidence>
<sequence>MNRDDRQTRLNAMLDGTAAEYHTKSASFSLRRQSHEQTGIRSRDTNDTLLRGQTPPVDLIRNRVSDPQRPRLSAMSRPSPLSRGYHISSSPIPPDDYAHIPTQARM</sequence>
<name>A0ACB8UCL6_9APHY</name>
<accession>A0ACB8UCL6</accession>
<dbReference type="Proteomes" id="UP001055072">
    <property type="component" value="Unassembled WGS sequence"/>
</dbReference>
<evidence type="ECO:0000313" key="1">
    <source>
        <dbReference type="EMBL" id="KAI0091996.1"/>
    </source>
</evidence>
<keyword evidence="2" id="KW-1185">Reference proteome</keyword>